<dbReference type="RefSeq" id="WP_147740693.1">
    <property type="nucleotide sequence ID" value="NZ_VRUR01000001.1"/>
</dbReference>
<sequence length="161" mass="18747">MFRSSIDTIEQFKEILLQLPEECYAQSCEVLSNSTIGQHTRHIIELYLCLINGYDGADVSYDKRERNHKIEQELTFAIEQLERIQSTLEKPNKTVKVTYELGDSETRLESNYYREVMYNLEHTIHHHALIKVGIRHFSTMELPESFGVAPSTMQHRAACVQ</sequence>
<dbReference type="SUPFAM" id="SSF109854">
    <property type="entry name" value="DinB/YfiT-like putative metalloenzymes"/>
    <property type="match status" value="1"/>
</dbReference>
<keyword evidence="2" id="KW-1185">Reference proteome</keyword>
<protein>
    <submittedName>
        <fullName evidence="1">DinB family protein</fullName>
    </submittedName>
</protein>
<reference evidence="1 2" key="1">
    <citation type="submission" date="2019-08" db="EMBL/GenBank/DDBJ databases">
        <title>Professor.</title>
        <authorList>
            <person name="Park J.S."/>
        </authorList>
    </citation>
    <scope>NUCLEOTIDE SEQUENCE [LARGE SCALE GENOMIC DNA]</scope>
    <source>
        <strain evidence="1 2">176CP5-101</strain>
    </source>
</reference>
<dbReference type="InterPro" id="IPR034660">
    <property type="entry name" value="DinB/YfiT-like"/>
</dbReference>
<gene>
    <name evidence="1" type="ORF">FVB32_00820</name>
</gene>
<dbReference type="EMBL" id="VRUR01000001">
    <property type="protein sequence ID" value="TXN36860.1"/>
    <property type="molecule type" value="Genomic_DNA"/>
</dbReference>
<proteinExistence type="predicted"/>
<name>A0A5C8V6G9_9FLAO</name>
<dbReference type="PANTHER" id="PTHR39473">
    <property type="match status" value="1"/>
</dbReference>
<organism evidence="1 2">
    <name type="scientific">Flagellimonas hymeniacidonis</name>
    <dbReference type="NCBI Taxonomy" id="2603628"/>
    <lineage>
        <taxon>Bacteria</taxon>
        <taxon>Pseudomonadati</taxon>
        <taxon>Bacteroidota</taxon>
        <taxon>Flavobacteriia</taxon>
        <taxon>Flavobacteriales</taxon>
        <taxon>Flavobacteriaceae</taxon>
        <taxon>Flagellimonas</taxon>
    </lineage>
</organism>
<dbReference type="Proteomes" id="UP000321456">
    <property type="component" value="Unassembled WGS sequence"/>
</dbReference>
<dbReference type="Gene3D" id="1.20.120.450">
    <property type="entry name" value="dinb family like domain"/>
    <property type="match status" value="1"/>
</dbReference>
<accession>A0A5C8V6G9</accession>
<dbReference type="AlphaFoldDB" id="A0A5C8V6G9"/>
<evidence type="ECO:0000313" key="1">
    <source>
        <dbReference type="EMBL" id="TXN36860.1"/>
    </source>
</evidence>
<comment type="caution">
    <text evidence="1">The sequence shown here is derived from an EMBL/GenBank/DDBJ whole genome shotgun (WGS) entry which is preliminary data.</text>
</comment>
<dbReference type="PANTHER" id="PTHR39473:SF1">
    <property type="entry name" value="DINB-LIKE DOMAIN-CONTAINING PROTEIN"/>
    <property type="match status" value="1"/>
</dbReference>
<evidence type="ECO:0000313" key="2">
    <source>
        <dbReference type="Proteomes" id="UP000321456"/>
    </source>
</evidence>